<evidence type="ECO:0000313" key="2">
    <source>
        <dbReference type="Proteomes" id="UP000178912"/>
    </source>
</evidence>
<protein>
    <submittedName>
        <fullName evidence="1">Uncharacterized protein</fullName>
    </submittedName>
</protein>
<organism evidence="1 2">
    <name type="scientific">Rhynchosporium agropyri</name>
    <dbReference type="NCBI Taxonomy" id="914238"/>
    <lineage>
        <taxon>Eukaryota</taxon>
        <taxon>Fungi</taxon>
        <taxon>Dikarya</taxon>
        <taxon>Ascomycota</taxon>
        <taxon>Pezizomycotina</taxon>
        <taxon>Leotiomycetes</taxon>
        <taxon>Helotiales</taxon>
        <taxon>Ploettnerulaceae</taxon>
        <taxon>Rhynchosporium</taxon>
    </lineage>
</organism>
<keyword evidence="2" id="KW-1185">Reference proteome</keyword>
<sequence>MSRDPGSPIAIILLLLQYSYYEKDSPYKREFLSDNYISEAVALIRLNVIVLEAISTNDRLPSGAPSYLYFLSSSESDSLVVATIIAALALTARRAAIKSALVIEEEEEEEEEDTVAERLIVEAKDKDNKEESSVIPETLIPPPRPITSSLTSCIATRAIVLIEVNVLARSLRRLVDILLLSL</sequence>
<name>A0A1E1LF58_9HELO</name>
<gene>
    <name evidence="1" type="ORF">RAG0_14015</name>
</gene>
<dbReference type="Proteomes" id="UP000178912">
    <property type="component" value="Unassembled WGS sequence"/>
</dbReference>
<dbReference type="EMBL" id="FJUX01000112">
    <property type="protein sequence ID" value="CZT09155.1"/>
    <property type="molecule type" value="Genomic_DNA"/>
</dbReference>
<evidence type="ECO:0000313" key="1">
    <source>
        <dbReference type="EMBL" id="CZT09155.1"/>
    </source>
</evidence>
<reference evidence="2" key="1">
    <citation type="submission" date="2016-03" db="EMBL/GenBank/DDBJ databases">
        <authorList>
            <person name="Guldener U."/>
        </authorList>
    </citation>
    <scope>NUCLEOTIDE SEQUENCE [LARGE SCALE GENOMIC DNA]</scope>
    <source>
        <strain evidence="2">04CH-RAC-A.6.1</strain>
    </source>
</reference>
<proteinExistence type="predicted"/>
<accession>A0A1E1LF58</accession>
<dbReference type="AlphaFoldDB" id="A0A1E1LF58"/>